<dbReference type="PANTHER" id="PTHR11012:SF30">
    <property type="entry name" value="PROTEIN KINASE-LIKE DOMAIN-CONTAINING"/>
    <property type="match status" value="1"/>
</dbReference>
<dbReference type="InterPro" id="IPR004119">
    <property type="entry name" value="EcKL"/>
</dbReference>
<dbReference type="AlphaFoldDB" id="A0AAW1MGJ6"/>
<evidence type="ECO:0000313" key="1">
    <source>
        <dbReference type="EMBL" id="KAK9745459.1"/>
    </source>
</evidence>
<keyword evidence="1" id="KW-0418">Kinase</keyword>
<proteinExistence type="predicted"/>
<dbReference type="PANTHER" id="PTHR11012">
    <property type="entry name" value="PROTEIN KINASE-LIKE DOMAIN-CONTAINING"/>
    <property type="match status" value="1"/>
</dbReference>
<accession>A0AAW1MGJ6</accession>
<name>A0AAW1MGJ6_POPJA</name>
<organism evidence="1 2">
    <name type="scientific">Popillia japonica</name>
    <name type="common">Japanese beetle</name>
    <dbReference type="NCBI Taxonomy" id="7064"/>
    <lineage>
        <taxon>Eukaryota</taxon>
        <taxon>Metazoa</taxon>
        <taxon>Ecdysozoa</taxon>
        <taxon>Arthropoda</taxon>
        <taxon>Hexapoda</taxon>
        <taxon>Insecta</taxon>
        <taxon>Pterygota</taxon>
        <taxon>Neoptera</taxon>
        <taxon>Endopterygota</taxon>
        <taxon>Coleoptera</taxon>
        <taxon>Polyphaga</taxon>
        <taxon>Scarabaeiformia</taxon>
        <taxon>Scarabaeidae</taxon>
        <taxon>Rutelinae</taxon>
        <taxon>Popillia</taxon>
    </lineage>
</organism>
<dbReference type="GO" id="GO:0016301">
    <property type="term" value="F:kinase activity"/>
    <property type="evidence" value="ECO:0007669"/>
    <property type="project" value="UniProtKB-KW"/>
</dbReference>
<comment type="caution">
    <text evidence="1">The sequence shown here is derived from an EMBL/GenBank/DDBJ whole genome shotgun (WGS) entry which is preliminary data.</text>
</comment>
<keyword evidence="1" id="KW-0808">Transferase</keyword>
<evidence type="ECO:0000313" key="2">
    <source>
        <dbReference type="Proteomes" id="UP001458880"/>
    </source>
</evidence>
<sequence length="152" mass="17778">MFAYTNEDHENPIDIALIDWQLLREASPVFDISFFVYTIAAPEVLDNLTQYLDFYYQHLSETISELGSNPDVLYPKSVFDQEWKQHGKYGFGMAFISVRMMLAGNDEVMKMEEINLANTEDVSKMYAKFKKQKEFIARMKFLAKHVIKNNLL</sequence>
<keyword evidence="2" id="KW-1185">Reference proteome</keyword>
<reference evidence="1 2" key="1">
    <citation type="journal article" date="2024" name="BMC Genomics">
        <title>De novo assembly and annotation of Popillia japonica's genome with initial clues to its potential as an invasive pest.</title>
        <authorList>
            <person name="Cucini C."/>
            <person name="Boschi S."/>
            <person name="Funari R."/>
            <person name="Cardaioli E."/>
            <person name="Iannotti N."/>
            <person name="Marturano G."/>
            <person name="Paoli F."/>
            <person name="Bruttini M."/>
            <person name="Carapelli A."/>
            <person name="Frati F."/>
            <person name="Nardi F."/>
        </authorList>
    </citation>
    <scope>NUCLEOTIDE SEQUENCE [LARGE SCALE GENOMIC DNA]</scope>
    <source>
        <strain evidence="1">DMR45628</strain>
    </source>
</reference>
<dbReference type="Proteomes" id="UP001458880">
    <property type="component" value="Unassembled WGS sequence"/>
</dbReference>
<dbReference type="Pfam" id="PF02958">
    <property type="entry name" value="EcKL"/>
    <property type="match status" value="1"/>
</dbReference>
<protein>
    <submittedName>
        <fullName evidence="1">Ecdysteroid kinase-like family</fullName>
    </submittedName>
</protein>
<dbReference type="EMBL" id="JASPKY010000049">
    <property type="protein sequence ID" value="KAK9745459.1"/>
    <property type="molecule type" value="Genomic_DNA"/>
</dbReference>
<gene>
    <name evidence="1" type="ORF">QE152_g6926</name>
</gene>